<keyword evidence="5 9" id="KW-0064">Aspartyl protease</keyword>
<dbReference type="EMBL" id="JAEPRJ010000001">
    <property type="protein sequence ID" value="MBK5897150.1"/>
    <property type="molecule type" value="Genomic_DNA"/>
</dbReference>
<proteinExistence type="inferred from homology"/>
<dbReference type="PRINTS" id="PR00781">
    <property type="entry name" value="LIPOSIGPTASE"/>
</dbReference>
<evidence type="ECO:0000256" key="3">
    <source>
        <dbReference type="ARBA" id="ARBA00022670"/>
    </source>
</evidence>
<organism evidence="12 13">
    <name type="scientific">Catonella massiliensis</name>
    <dbReference type="NCBI Taxonomy" id="2799636"/>
    <lineage>
        <taxon>Bacteria</taxon>
        <taxon>Bacillati</taxon>
        <taxon>Bacillota</taxon>
        <taxon>Clostridia</taxon>
        <taxon>Lachnospirales</taxon>
        <taxon>Lachnospiraceae</taxon>
        <taxon>Catonella</taxon>
    </lineage>
</organism>
<evidence type="ECO:0000256" key="10">
    <source>
        <dbReference type="RuleBase" id="RU000594"/>
    </source>
</evidence>
<keyword evidence="13" id="KW-1185">Reference proteome</keyword>
<dbReference type="RefSeq" id="WP_208428656.1">
    <property type="nucleotide sequence ID" value="NZ_JAEPRJ010000001.1"/>
</dbReference>
<keyword evidence="3 9" id="KW-0645">Protease</keyword>
<dbReference type="EC" id="3.4.23.36" evidence="9"/>
<feature type="active site" evidence="9">
    <location>
        <position position="143"/>
    </location>
</feature>
<dbReference type="NCBIfam" id="TIGR00077">
    <property type="entry name" value="lspA"/>
    <property type="match status" value="1"/>
</dbReference>
<dbReference type="GO" id="GO:0004190">
    <property type="term" value="F:aspartic-type endopeptidase activity"/>
    <property type="evidence" value="ECO:0007669"/>
    <property type="project" value="UniProtKB-EC"/>
</dbReference>
<evidence type="ECO:0000256" key="11">
    <source>
        <dbReference type="RuleBase" id="RU004181"/>
    </source>
</evidence>
<keyword evidence="2 9" id="KW-1003">Cell membrane</keyword>
<evidence type="ECO:0000256" key="5">
    <source>
        <dbReference type="ARBA" id="ARBA00022750"/>
    </source>
</evidence>
<evidence type="ECO:0000256" key="6">
    <source>
        <dbReference type="ARBA" id="ARBA00022801"/>
    </source>
</evidence>
<dbReference type="PROSITE" id="PS00855">
    <property type="entry name" value="SPASE_II"/>
    <property type="match status" value="1"/>
</dbReference>
<keyword evidence="8 9" id="KW-0472">Membrane</keyword>
<protein>
    <recommendedName>
        <fullName evidence="9">Lipoprotein signal peptidase</fullName>
        <ecNumber evidence="9">3.4.23.36</ecNumber>
    </recommendedName>
    <alternativeName>
        <fullName evidence="9">Prolipoprotein signal peptidase</fullName>
    </alternativeName>
    <alternativeName>
        <fullName evidence="9">Signal peptidase II</fullName>
        <shortName evidence="9">SPase II</shortName>
    </alternativeName>
</protein>
<name>A0ABS1IZ99_9FIRM</name>
<dbReference type="PANTHER" id="PTHR33695">
    <property type="entry name" value="LIPOPROTEIN SIGNAL PEPTIDASE"/>
    <property type="match status" value="1"/>
</dbReference>
<evidence type="ECO:0000256" key="4">
    <source>
        <dbReference type="ARBA" id="ARBA00022692"/>
    </source>
</evidence>
<comment type="similarity">
    <text evidence="1 9 11">Belongs to the peptidase A8 family.</text>
</comment>
<comment type="caution">
    <text evidence="12">The sequence shown here is derived from an EMBL/GenBank/DDBJ whole genome shotgun (WGS) entry which is preliminary data.</text>
</comment>
<dbReference type="InterPro" id="IPR001872">
    <property type="entry name" value="Peptidase_A8"/>
</dbReference>
<comment type="function">
    <text evidence="9 10">This protein specifically catalyzes the removal of signal peptides from prolipoproteins.</text>
</comment>
<feature type="transmembrane region" description="Helical" evidence="9">
    <location>
        <begin position="61"/>
        <end position="83"/>
    </location>
</feature>
<gene>
    <name evidence="9 12" type="primary">lspA</name>
    <name evidence="12" type="ORF">JJN12_05025</name>
</gene>
<keyword evidence="4 9" id="KW-0812">Transmembrane</keyword>
<dbReference type="PANTHER" id="PTHR33695:SF1">
    <property type="entry name" value="LIPOPROTEIN SIGNAL PEPTIDASE"/>
    <property type="match status" value="1"/>
</dbReference>
<keyword evidence="6 9" id="KW-0378">Hydrolase</keyword>
<keyword evidence="7 9" id="KW-1133">Transmembrane helix</keyword>
<accession>A0ABS1IZ99</accession>
<dbReference type="HAMAP" id="MF_00161">
    <property type="entry name" value="LspA"/>
    <property type="match status" value="1"/>
</dbReference>
<reference evidence="12 13" key="1">
    <citation type="submission" date="2021-01" db="EMBL/GenBank/DDBJ databases">
        <title>Isolation and description of Catonella massiliensis sp. nov., a novel Catonella species, isolated from a stable periodontitis subject.</title>
        <authorList>
            <person name="Antezack A."/>
            <person name="Boxberger M."/>
            <person name="La Scola B."/>
            <person name="Monnet-Corti V."/>
        </authorList>
    </citation>
    <scope>NUCLEOTIDE SEQUENCE [LARGE SCALE GENOMIC DNA]</scope>
    <source>
        <strain evidence="12 13">Marseille-Q4567</strain>
    </source>
</reference>
<evidence type="ECO:0000256" key="2">
    <source>
        <dbReference type="ARBA" id="ARBA00022475"/>
    </source>
</evidence>
<evidence type="ECO:0000256" key="9">
    <source>
        <dbReference type="HAMAP-Rule" id="MF_00161"/>
    </source>
</evidence>
<feature type="transmembrane region" description="Helical" evidence="9">
    <location>
        <begin position="138"/>
        <end position="161"/>
    </location>
</feature>
<feature type="active site" evidence="9">
    <location>
        <position position="127"/>
    </location>
</feature>
<comment type="pathway">
    <text evidence="9">Protein modification; lipoprotein biosynthesis (signal peptide cleavage).</text>
</comment>
<dbReference type="Proteomes" id="UP000604730">
    <property type="component" value="Unassembled WGS sequence"/>
</dbReference>
<comment type="catalytic activity">
    <reaction evidence="9 10">
        <text>Release of signal peptides from bacterial membrane prolipoproteins. Hydrolyzes -Xaa-Yaa-Zaa-|-(S,diacylglyceryl)Cys-, in which Xaa is hydrophobic (preferably Leu), and Yaa (Ala or Ser) and Zaa (Gly or Ala) have small, neutral side chains.</text>
        <dbReference type="EC" id="3.4.23.36"/>
    </reaction>
</comment>
<evidence type="ECO:0000256" key="8">
    <source>
        <dbReference type="ARBA" id="ARBA00023136"/>
    </source>
</evidence>
<evidence type="ECO:0000313" key="12">
    <source>
        <dbReference type="EMBL" id="MBK5897150.1"/>
    </source>
</evidence>
<evidence type="ECO:0000313" key="13">
    <source>
        <dbReference type="Proteomes" id="UP000604730"/>
    </source>
</evidence>
<feature type="transmembrane region" description="Helical" evidence="9">
    <location>
        <begin position="95"/>
        <end position="118"/>
    </location>
</feature>
<comment type="subcellular location">
    <subcellularLocation>
        <location evidence="9">Cell membrane</location>
        <topology evidence="9">Multi-pass membrane protein</topology>
    </subcellularLocation>
</comment>
<feature type="transmembrane region" description="Helical" evidence="9">
    <location>
        <begin position="6"/>
        <end position="24"/>
    </location>
</feature>
<evidence type="ECO:0000256" key="7">
    <source>
        <dbReference type="ARBA" id="ARBA00022989"/>
    </source>
</evidence>
<evidence type="ECO:0000256" key="1">
    <source>
        <dbReference type="ARBA" id="ARBA00006139"/>
    </source>
</evidence>
<dbReference type="Pfam" id="PF01252">
    <property type="entry name" value="Peptidase_A8"/>
    <property type="match status" value="1"/>
</dbReference>
<sequence length="179" mass="20145">MNKNKIFLFEIIAVVILAAIDFVTKQLAVKFLSNGSFDIIPGVFSFTLLEGGNSGAAFGMLQGGFWIFIVITIAVVALVIFMLRKLVYEKRYSFFHYALVLLLAGALGNFGDRVLTMIKYGHSYVIDFLYFELINFPIFNVADCYVTVAAGAMIFLGIFYYKDDDFDKMLGKVKDETKQ</sequence>